<dbReference type="InterPro" id="IPR025996">
    <property type="entry name" value="MT1864/Rv1816-like_C"/>
</dbReference>
<reference evidence="6 7" key="1">
    <citation type="submission" date="2018-03" db="EMBL/GenBank/DDBJ databases">
        <title>Genomic Encyclopedia of Type Strains, Phase III (KMG-III): the genomes of soil and plant-associated and newly described type strains.</title>
        <authorList>
            <person name="Whitman W."/>
        </authorList>
    </citation>
    <scope>NUCLEOTIDE SEQUENCE [LARGE SCALE GENOMIC DNA]</scope>
    <source>
        <strain evidence="6 7">CGMCC 4.7104</strain>
    </source>
</reference>
<evidence type="ECO:0000259" key="5">
    <source>
        <dbReference type="PROSITE" id="PS50977"/>
    </source>
</evidence>
<evidence type="ECO:0000256" key="2">
    <source>
        <dbReference type="ARBA" id="ARBA00023125"/>
    </source>
</evidence>
<sequence length="226" mass="24103">MSTPRQRYREQVRSEIKQAALAQIGVGGAAALSLNAVAKQLGMTGPALYKYFDGRDSLLTDLILDGYAELAAAVRAAIQDGGPRERLHGLARAFLTWVTAHPHVFQLLAGTPSPGYQAPPESVDRAREVLGPFLPVFGQARCAPAVAPLREEMLGWVEQSPAVAEWVRAYAPDGDPATALTGTIMVWTRLQGILSLEVQGQFAGMGHRAATLLAAEMDALADTMGI</sequence>
<name>A0A2T0M4A2_9ACTN</name>
<proteinExistence type="predicted"/>
<gene>
    <name evidence="6" type="ORF">B0I32_13586</name>
</gene>
<keyword evidence="2 4" id="KW-0238">DNA-binding</keyword>
<dbReference type="SUPFAM" id="SSF48498">
    <property type="entry name" value="Tetracyclin repressor-like, C-terminal domain"/>
    <property type="match status" value="1"/>
</dbReference>
<dbReference type="SUPFAM" id="SSF46689">
    <property type="entry name" value="Homeodomain-like"/>
    <property type="match status" value="1"/>
</dbReference>
<dbReference type="Proteomes" id="UP000238312">
    <property type="component" value="Unassembled WGS sequence"/>
</dbReference>
<dbReference type="RefSeq" id="WP_106252381.1">
    <property type="nucleotide sequence ID" value="NZ_PVNG01000035.1"/>
</dbReference>
<keyword evidence="3" id="KW-0804">Transcription</keyword>
<dbReference type="InterPro" id="IPR009057">
    <property type="entry name" value="Homeodomain-like_sf"/>
</dbReference>
<dbReference type="AlphaFoldDB" id="A0A2T0M4A2"/>
<evidence type="ECO:0000256" key="1">
    <source>
        <dbReference type="ARBA" id="ARBA00023015"/>
    </source>
</evidence>
<feature type="DNA-binding region" description="H-T-H motif" evidence="4">
    <location>
        <begin position="33"/>
        <end position="52"/>
    </location>
</feature>
<accession>A0A2T0M4A2</accession>
<feature type="domain" description="HTH tetR-type" evidence="5">
    <location>
        <begin position="10"/>
        <end position="70"/>
    </location>
</feature>
<keyword evidence="7" id="KW-1185">Reference proteome</keyword>
<evidence type="ECO:0000256" key="3">
    <source>
        <dbReference type="ARBA" id="ARBA00023163"/>
    </source>
</evidence>
<evidence type="ECO:0000313" key="7">
    <source>
        <dbReference type="Proteomes" id="UP000238312"/>
    </source>
</evidence>
<dbReference type="InterPro" id="IPR050109">
    <property type="entry name" value="HTH-type_TetR-like_transc_reg"/>
</dbReference>
<dbReference type="PANTHER" id="PTHR30055:SF243">
    <property type="entry name" value="HTH-TYPE TRANSCRIPTIONAL REGULATOR RV1816"/>
    <property type="match status" value="1"/>
</dbReference>
<dbReference type="PANTHER" id="PTHR30055">
    <property type="entry name" value="HTH-TYPE TRANSCRIPTIONAL REGULATOR RUTR"/>
    <property type="match status" value="1"/>
</dbReference>
<dbReference type="InterPro" id="IPR036271">
    <property type="entry name" value="Tet_transcr_reg_TetR-rel_C_sf"/>
</dbReference>
<dbReference type="EMBL" id="PVNG01000035">
    <property type="protein sequence ID" value="PRX51730.1"/>
    <property type="molecule type" value="Genomic_DNA"/>
</dbReference>
<dbReference type="OrthoDB" id="3210322at2"/>
<evidence type="ECO:0000256" key="4">
    <source>
        <dbReference type="PROSITE-ProRule" id="PRU00335"/>
    </source>
</evidence>
<dbReference type="Pfam" id="PF13305">
    <property type="entry name" value="TetR_C_33"/>
    <property type="match status" value="1"/>
</dbReference>
<comment type="caution">
    <text evidence="6">The sequence shown here is derived from an EMBL/GenBank/DDBJ whole genome shotgun (WGS) entry which is preliminary data.</text>
</comment>
<evidence type="ECO:0000313" key="6">
    <source>
        <dbReference type="EMBL" id="PRX51730.1"/>
    </source>
</evidence>
<organism evidence="6 7">
    <name type="scientific">Nonomuraea fuscirosea</name>
    <dbReference type="NCBI Taxonomy" id="1291556"/>
    <lineage>
        <taxon>Bacteria</taxon>
        <taxon>Bacillati</taxon>
        <taxon>Actinomycetota</taxon>
        <taxon>Actinomycetes</taxon>
        <taxon>Streptosporangiales</taxon>
        <taxon>Streptosporangiaceae</taxon>
        <taxon>Nonomuraea</taxon>
    </lineage>
</organism>
<dbReference type="PROSITE" id="PS50977">
    <property type="entry name" value="HTH_TETR_2"/>
    <property type="match status" value="1"/>
</dbReference>
<dbReference type="InterPro" id="IPR001647">
    <property type="entry name" value="HTH_TetR"/>
</dbReference>
<keyword evidence="1" id="KW-0805">Transcription regulation</keyword>
<dbReference type="Pfam" id="PF00440">
    <property type="entry name" value="TetR_N"/>
    <property type="match status" value="1"/>
</dbReference>
<dbReference type="GO" id="GO:0000976">
    <property type="term" value="F:transcription cis-regulatory region binding"/>
    <property type="evidence" value="ECO:0007669"/>
    <property type="project" value="TreeGrafter"/>
</dbReference>
<dbReference type="Gene3D" id="1.10.357.10">
    <property type="entry name" value="Tetracycline Repressor, domain 2"/>
    <property type="match status" value="1"/>
</dbReference>
<protein>
    <submittedName>
        <fullName evidence="6">TetR family transcriptional regulator</fullName>
    </submittedName>
</protein>
<dbReference type="GO" id="GO:0003700">
    <property type="term" value="F:DNA-binding transcription factor activity"/>
    <property type="evidence" value="ECO:0007669"/>
    <property type="project" value="TreeGrafter"/>
</dbReference>